<dbReference type="RefSeq" id="WP_136776601.1">
    <property type="nucleotide sequence ID" value="NZ_SUPK01000002.1"/>
</dbReference>
<dbReference type="GO" id="GO:0046872">
    <property type="term" value="F:metal ion binding"/>
    <property type="evidence" value="ECO:0007669"/>
    <property type="project" value="UniProtKB-KW"/>
</dbReference>
<dbReference type="AlphaFoldDB" id="A0A4U0FE67"/>
<dbReference type="Proteomes" id="UP000309673">
    <property type="component" value="Unassembled WGS sequence"/>
</dbReference>
<comment type="caution">
    <text evidence="2">The sequence shown here is derived from an EMBL/GenBank/DDBJ whole genome shotgun (WGS) entry which is preliminary data.</text>
</comment>
<feature type="binding site" evidence="1">
    <location>
        <position position="138"/>
    </location>
    <ligand>
        <name>a divalent metal cation</name>
        <dbReference type="ChEBI" id="CHEBI:60240"/>
        <label>2</label>
    </ligand>
</feature>
<accession>A0A4U0FE67</accession>
<keyword evidence="1" id="KW-0479">Metal-binding</keyword>
<feature type="binding site" evidence="1">
    <location>
        <position position="162"/>
    </location>
    <ligand>
        <name>a divalent metal cation</name>
        <dbReference type="ChEBI" id="CHEBI:60240"/>
        <label>2</label>
    </ligand>
</feature>
<dbReference type="PANTHER" id="PTHR46124:SF2">
    <property type="entry name" value="D-AMINOACYL-TRNA DEACYLASE"/>
    <property type="match status" value="1"/>
</dbReference>
<evidence type="ECO:0000313" key="3">
    <source>
        <dbReference type="Proteomes" id="UP000309673"/>
    </source>
</evidence>
<dbReference type="OrthoDB" id="9775608at2"/>
<evidence type="ECO:0000313" key="2">
    <source>
        <dbReference type="EMBL" id="TJY43236.1"/>
    </source>
</evidence>
<dbReference type="InterPro" id="IPR032466">
    <property type="entry name" value="Metal_Hydrolase"/>
</dbReference>
<dbReference type="EMBL" id="SUPK01000002">
    <property type="protein sequence ID" value="TJY43236.1"/>
    <property type="molecule type" value="Genomic_DNA"/>
</dbReference>
<protein>
    <submittedName>
        <fullName evidence="2">TatD family deoxyribonuclease</fullName>
    </submittedName>
</protein>
<gene>
    <name evidence="2" type="ORF">E5161_04890</name>
</gene>
<dbReference type="PANTHER" id="PTHR46124">
    <property type="entry name" value="D-AMINOACYL-TRNA DEACYLASE"/>
    <property type="match status" value="1"/>
</dbReference>
<dbReference type="InterPro" id="IPR001130">
    <property type="entry name" value="TatD-like"/>
</dbReference>
<organism evidence="2 3">
    <name type="scientific">Cohnella pontilimi</name>
    <dbReference type="NCBI Taxonomy" id="2564100"/>
    <lineage>
        <taxon>Bacteria</taxon>
        <taxon>Bacillati</taxon>
        <taxon>Bacillota</taxon>
        <taxon>Bacilli</taxon>
        <taxon>Bacillales</taxon>
        <taxon>Paenibacillaceae</taxon>
        <taxon>Cohnella</taxon>
    </lineage>
</organism>
<feature type="binding site" evidence="1">
    <location>
        <position position="6"/>
    </location>
    <ligand>
        <name>a divalent metal cation</name>
        <dbReference type="ChEBI" id="CHEBI:60240"/>
        <label>1</label>
    </ligand>
</feature>
<feature type="binding site" evidence="1">
    <location>
        <position position="210"/>
    </location>
    <ligand>
        <name>a divalent metal cation</name>
        <dbReference type="ChEBI" id="CHEBI:60240"/>
        <label>1</label>
    </ligand>
</feature>
<dbReference type="Pfam" id="PF01026">
    <property type="entry name" value="TatD_DNase"/>
    <property type="match status" value="1"/>
</dbReference>
<reference evidence="2 3" key="1">
    <citation type="submission" date="2019-04" db="EMBL/GenBank/DDBJ databases">
        <title>Cohnella sp. nov., isolated from soil.</title>
        <authorList>
            <person name="Kim W."/>
        </authorList>
    </citation>
    <scope>NUCLEOTIDE SEQUENCE [LARGE SCALE GENOMIC DNA]</scope>
    <source>
        <strain evidence="2 3">CAU 1483</strain>
    </source>
</reference>
<name>A0A4U0FE67_9BACL</name>
<dbReference type="Gene3D" id="3.20.20.140">
    <property type="entry name" value="Metal-dependent hydrolases"/>
    <property type="match status" value="1"/>
</dbReference>
<sequence length="270" mass="30968">MPFDAHIHLDQYKPAERTVMLDAAFRSGVEGVLSVSMDRASCEENLRLARTYPGRVIPAYGHHPEQPPLEGAALDSLCRWIAERPRHETFAIGEVGLPYFLRKEAEAAGRPFDTAPYMTQFERFVRLAAELDRPLALHAVYEDTDTVMDLLQKYRIRRAHFHWFKGSPQTVERLIDNRYMISVTPEVLYDEETRHLARTYPLDLLMVETDGPWPFEGPFTGKLTEPSMVIDSVREIALLRSLDVDTVRNIAATNTQEFYGFLEQGGRLQE</sequence>
<evidence type="ECO:0000256" key="1">
    <source>
        <dbReference type="PIRSR" id="PIRSR005902-1"/>
    </source>
</evidence>
<dbReference type="PIRSF" id="PIRSF005902">
    <property type="entry name" value="DNase_TatD"/>
    <property type="match status" value="1"/>
</dbReference>
<proteinExistence type="predicted"/>
<feature type="binding site" evidence="1">
    <location>
        <position position="94"/>
    </location>
    <ligand>
        <name>a divalent metal cation</name>
        <dbReference type="ChEBI" id="CHEBI:60240"/>
        <label>1</label>
    </ligand>
</feature>
<feature type="binding site" evidence="1">
    <location>
        <position position="8"/>
    </location>
    <ligand>
        <name>a divalent metal cation</name>
        <dbReference type="ChEBI" id="CHEBI:60240"/>
        <label>1</label>
    </ligand>
</feature>
<keyword evidence="3" id="KW-1185">Reference proteome</keyword>
<dbReference type="CDD" id="cd01310">
    <property type="entry name" value="TatD_DNAse"/>
    <property type="match status" value="1"/>
</dbReference>
<dbReference type="GO" id="GO:0016788">
    <property type="term" value="F:hydrolase activity, acting on ester bonds"/>
    <property type="evidence" value="ECO:0007669"/>
    <property type="project" value="InterPro"/>
</dbReference>
<dbReference type="SUPFAM" id="SSF51556">
    <property type="entry name" value="Metallo-dependent hydrolases"/>
    <property type="match status" value="1"/>
</dbReference>